<proteinExistence type="predicted"/>
<feature type="region of interest" description="Disordered" evidence="1">
    <location>
        <begin position="140"/>
        <end position="198"/>
    </location>
</feature>
<feature type="signal peptide" evidence="2">
    <location>
        <begin position="1"/>
        <end position="32"/>
    </location>
</feature>
<organism evidence="3 4">
    <name type="scientific">Gordonia pseudamarae</name>
    <dbReference type="NCBI Taxonomy" id="2831662"/>
    <lineage>
        <taxon>Bacteria</taxon>
        <taxon>Bacillati</taxon>
        <taxon>Actinomycetota</taxon>
        <taxon>Actinomycetes</taxon>
        <taxon>Mycobacteriales</taxon>
        <taxon>Gordoniaceae</taxon>
        <taxon>Gordonia</taxon>
    </lineage>
</organism>
<evidence type="ECO:0000313" key="3">
    <source>
        <dbReference type="EMBL" id="QHN36538.1"/>
    </source>
</evidence>
<evidence type="ECO:0000256" key="1">
    <source>
        <dbReference type="SAM" id="MobiDB-lite"/>
    </source>
</evidence>
<feature type="compositionally biased region" description="Basic and acidic residues" evidence="1">
    <location>
        <begin position="141"/>
        <end position="173"/>
    </location>
</feature>
<dbReference type="EMBL" id="CP045809">
    <property type="protein sequence ID" value="QHN36538.1"/>
    <property type="molecule type" value="Genomic_DNA"/>
</dbReference>
<evidence type="ECO:0000313" key="4">
    <source>
        <dbReference type="Proteomes" id="UP001059836"/>
    </source>
</evidence>
<evidence type="ECO:0000256" key="2">
    <source>
        <dbReference type="SAM" id="SignalP"/>
    </source>
</evidence>
<accession>A0ABX6IMW5</accession>
<gene>
    <name evidence="3" type="ORF">GII31_18195</name>
</gene>
<reference evidence="3" key="1">
    <citation type="journal article" date="2021" name="Nat. Microbiol.">
        <title>Cocultivation of an ultrasmall environmental parasitic bacterium with lytic ability against bacteria associated with wastewater foams.</title>
        <authorList>
            <person name="Batinovic S."/>
            <person name="Rose J.J.A."/>
            <person name="Ratcliffe J."/>
            <person name="Seviour R.J."/>
            <person name="Petrovski S."/>
        </authorList>
    </citation>
    <scope>NUCLEOTIDE SEQUENCE</scope>
    <source>
        <strain evidence="3">CON9</strain>
    </source>
</reference>
<dbReference type="RefSeq" id="WP_213244797.1">
    <property type="nucleotide sequence ID" value="NZ_CP045806.1"/>
</dbReference>
<keyword evidence="2" id="KW-0732">Signal</keyword>
<feature type="compositionally biased region" description="Pro residues" evidence="1">
    <location>
        <begin position="175"/>
        <end position="185"/>
    </location>
</feature>
<protein>
    <submittedName>
        <fullName evidence="3">Uncharacterized protein</fullName>
    </submittedName>
</protein>
<name>A0ABX6IMW5_9ACTN</name>
<feature type="chain" id="PRO_5045972893" evidence="2">
    <location>
        <begin position="33"/>
        <end position="198"/>
    </location>
</feature>
<sequence length="198" mass="21407">MITPRRRTAAAIIVGAAAVGGLLGTTPGNADAKTYHQGAYDNQFHMTITTSPGKVQVTLDNQLDRGVNCEWAIGGKRYPDFAVARGTKDNATATDVPSGLRQFWSKCRSHTDGLFPPKYDIKTQLMVDVPDTKKVVKLAPKPKEKDTPKIKIPKIDGPVDKVKIKPLPKDITDPKPAPEPTPATPKSPLDQLLEAFGS</sequence>
<keyword evidence="4" id="KW-1185">Reference proteome</keyword>
<dbReference type="Proteomes" id="UP001059836">
    <property type="component" value="Chromosome"/>
</dbReference>